<protein>
    <submittedName>
        <fullName evidence="8">DNA invertase Pin-like site-specific DNA recombinase</fullName>
    </submittedName>
</protein>
<dbReference type="InterPro" id="IPR011109">
    <property type="entry name" value="DNA_bind_recombinase_dom"/>
</dbReference>
<organism evidence="8 9">
    <name type="scientific">Deinococcus humi</name>
    <dbReference type="NCBI Taxonomy" id="662880"/>
    <lineage>
        <taxon>Bacteria</taxon>
        <taxon>Thermotogati</taxon>
        <taxon>Deinococcota</taxon>
        <taxon>Deinococci</taxon>
        <taxon>Deinococcales</taxon>
        <taxon>Deinococcaceae</taxon>
        <taxon>Deinococcus</taxon>
    </lineage>
</organism>
<feature type="domain" description="Resolvase/invertase-type recombinase catalytic" evidence="6">
    <location>
        <begin position="9"/>
        <end position="155"/>
    </location>
</feature>
<feature type="domain" description="Recombinase" evidence="7">
    <location>
        <begin position="156"/>
        <end position="276"/>
    </location>
</feature>
<gene>
    <name evidence="8" type="ORF">HNQ08_000456</name>
</gene>
<evidence type="ECO:0000256" key="4">
    <source>
        <dbReference type="PIRSR" id="PIRSR606118-50"/>
    </source>
</evidence>
<dbReference type="CDD" id="cd00338">
    <property type="entry name" value="Ser_Recombinase"/>
    <property type="match status" value="1"/>
</dbReference>
<dbReference type="Gene3D" id="3.40.50.1390">
    <property type="entry name" value="Resolvase, N-terminal catalytic domain"/>
    <property type="match status" value="1"/>
</dbReference>
<accession>A0A7W8JQJ7</accession>
<evidence type="ECO:0000313" key="8">
    <source>
        <dbReference type="EMBL" id="MBB5361385.1"/>
    </source>
</evidence>
<dbReference type="InterPro" id="IPR038109">
    <property type="entry name" value="DNA_bind_recomb_sf"/>
</dbReference>
<dbReference type="Pfam" id="PF00239">
    <property type="entry name" value="Resolvase"/>
    <property type="match status" value="1"/>
</dbReference>
<evidence type="ECO:0000313" key="9">
    <source>
        <dbReference type="Proteomes" id="UP000552709"/>
    </source>
</evidence>
<evidence type="ECO:0000259" key="6">
    <source>
        <dbReference type="PROSITE" id="PS51736"/>
    </source>
</evidence>
<evidence type="ECO:0000259" key="7">
    <source>
        <dbReference type="PROSITE" id="PS51737"/>
    </source>
</evidence>
<dbReference type="Proteomes" id="UP000552709">
    <property type="component" value="Unassembled WGS sequence"/>
</dbReference>
<keyword evidence="9" id="KW-1185">Reference proteome</keyword>
<dbReference type="InterPro" id="IPR006119">
    <property type="entry name" value="Resolv_N"/>
</dbReference>
<name>A0A7W8JQJ7_9DEIO</name>
<evidence type="ECO:0000256" key="5">
    <source>
        <dbReference type="PROSITE-ProRule" id="PRU10137"/>
    </source>
</evidence>
<dbReference type="InterPro" id="IPR025827">
    <property type="entry name" value="Zn_ribbon_recom_dom"/>
</dbReference>
<dbReference type="EMBL" id="JACHFL010000001">
    <property type="protein sequence ID" value="MBB5361385.1"/>
    <property type="molecule type" value="Genomic_DNA"/>
</dbReference>
<dbReference type="Pfam" id="PF13408">
    <property type="entry name" value="Zn_ribbon_recom"/>
    <property type="match status" value="1"/>
</dbReference>
<dbReference type="AlphaFoldDB" id="A0A7W8JQJ7"/>
<dbReference type="InterPro" id="IPR006118">
    <property type="entry name" value="Recombinase_CS"/>
</dbReference>
<dbReference type="SMART" id="SM00857">
    <property type="entry name" value="Resolvase"/>
    <property type="match status" value="1"/>
</dbReference>
<dbReference type="Pfam" id="PF07508">
    <property type="entry name" value="Recombinase"/>
    <property type="match status" value="1"/>
</dbReference>
<dbReference type="InterPro" id="IPR036162">
    <property type="entry name" value="Resolvase-like_N_sf"/>
</dbReference>
<feature type="active site" description="O-(5'-phospho-DNA)-serine intermediate" evidence="4 5">
    <location>
        <position position="17"/>
    </location>
</feature>
<evidence type="ECO:0000256" key="1">
    <source>
        <dbReference type="ARBA" id="ARBA00022908"/>
    </source>
</evidence>
<keyword evidence="1" id="KW-0229">DNA integration</keyword>
<dbReference type="SUPFAM" id="SSF53041">
    <property type="entry name" value="Resolvase-like"/>
    <property type="match status" value="1"/>
</dbReference>
<dbReference type="PROSITE" id="PS00397">
    <property type="entry name" value="RECOMBINASES_1"/>
    <property type="match status" value="1"/>
</dbReference>
<dbReference type="Gene3D" id="3.90.1750.20">
    <property type="entry name" value="Putative Large Serine Recombinase, Chain B, Domain 2"/>
    <property type="match status" value="1"/>
</dbReference>
<dbReference type="InterPro" id="IPR050639">
    <property type="entry name" value="SSR_resolvase"/>
</dbReference>
<dbReference type="GO" id="GO:0003677">
    <property type="term" value="F:DNA binding"/>
    <property type="evidence" value="ECO:0007669"/>
    <property type="project" value="UniProtKB-KW"/>
</dbReference>
<evidence type="ECO:0000256" key="2">
    <source>
        <dbReference type="ARBA" id="ARBA00023125"/>
    </source>
</evidence>
<comment type="caution">
    <text evidence="8">The sequence shown here is derived from an EMBL/GenBank/DDBJ whole genome shotgun (WGS) entry which is preliminary data.</text>
</comment>
<dbReference type="PROSITE" id="PS51737">
    <property type="entry name" value="RECOMBINASE_DNA_BIND"/>
    <property type="match status" value="1"/>
</dbReference>
<dbReference type="PROSITE" id="PS51736">
    <property type="entry name" value="RECOMBINASES_3"/>
    <property type="match status" value="1"/>
</dbReference>
<dbReference type="PANTHER" id="PTHR30461:SF23">
    <property type="entry name" value="DNA RECOMBINASE-RELATED"/>
    <property type="match status" value="1"/>
</dbReference>
<dbReference type="GO" id="GO:0000150">
    <property type="term" value="F:DNA strand exchange activity"/>
    <property type="evidence" value="ECO:0007669"/>
    <property type="project" value="InterPro"/>
</dbReference>
<keyword evidence="2" id="KW-0238">DNA-binding</keyword>
<reference evidence="8 9" key="1">
    <citation type="submission" date="2020-08" db="EMBL/GenBank/DDBJ databases">
        <title>Genomic Encyclopedia of Type Strains, Phase IV (KMG-IV): sequencing the most valuable type-strain genomes for metagenomic binning, comparative biology and taxonomic classification.</title>
        <authorList>
            <person name="Goeker M."/>
        </authorList>
    </citation>
    <scope>NUCLEOTIDE SEQUENCE [LARGE SCALE GENOMIC DNA]</scope>
    <source>
        <strain evidence="8 9">DSM 27939</strain>
    </source>
</reference>
<evidence type="ECO:0000256" key="3">
    <source>
        <dbReference type="ARBA" id="ARBA00023172"/>
    </source>
</evidence>
<dbReference type="PANTHER" id="PTHR30461">
    <property type="entry name" value="DNA-INVERTASE FROM LAMBDOID PROPHAGE"/>
    <property type="match status" value="1"/>
</dbReference>
<sequence>MPDSDKLRSAAAYLRVSSEAQSGDDRFGLQVQAGLISAYAARHGLQIMQTYSDTISGTRHRREQLDALLDAAPRYEAVVISSVDRLGRRNRVIYTVLDELLETGLEVHSTDMGAIDPEDEGSMLSFGVRSLFADSDHRSLTKKLARARVAKVAGNPLSGRPGEPANPLNGYGWRQGVRDDVEAAWLIHIYTRFQHVGAHALATELDALGVRTRAGKLWTASTLRDLVRNPMYKGEYQYGRRKRGKGIVKAACEVPALVSPELWEAVNHRLDQRNARAGTSNPLRAAMYPLSGHLRCGECGRVMRGLSLSGRKYGYYACRSVGSTAYDGGRPCPHHRHYPPEQLHALVRQALDSVATDDAALLDMARLPERPAPDHGPALAELKRREDKLEAAYMADAYTPQEYAERRADLKRQREAVLNAPAPTPPPGPDLEALQARLARWKDAPLDELADRLGLTVRVSMDGAVRVELDPPVEL</sequence>
<dbReference type="RefSeq" id="WP_184127467.1">
    <property type="nucleotide sequence ID" value="NZ_JACHFL010000001.1"/>
</dbReference>
<proteinExistence type="predicted"/>
<keyword evidence="3" id="KW-0233">DNA recombination</keyword>
<dbReference type="GO" id="GO:0015074">
    <property type="term" value="P:DNA integration"/>
    <property type="evidence" value="ECO:0007669"/>
    <property type="project" value="UniProtKB-KW"/>
</dbReference>